<evidence type="ECO:0000313" key="6">
    <source>
        <dbReference type="Proteomes" id="UP001211907"/>
    </source>
</evidence>
<keyword evidence="2" id="KW-0479">Metal-binding</keyword>
<dbReference type="EMBL" id="JADGJH010003543">
    <property type="protein sequence ID" value="KAJ3090248.1"/>
    <property type="molecule type" value="Genomic_DNA"/>
</dbReference>
<feature type="domain" description="CENP-V/GFA" evidence="4">
    <location>
        <begin position="7"/>
        <end position="129"/>
    </location>
</feature>
<evidence type="ECO:0000259" key="4">
    <source>
        <dbReference type="PROSITE" id="PS51891"/>
    </source>
</evidence>
<dbReference type="SUPFAM" id="SSF51316">
    <property type="entry name" value="Mss4-like"/>
    <property type="match status" value="3"/>
</dbReference>
<evidence type="ECO:0000256" key="3">
    <source>
        <dbReference type="ARBA" id="ARBA00022833"/>
    </source>
</evidence>
<organism evidence="5 6">
    <name type="scientific">Physocladia obscura</name>
    <dbReference type="NCBI Taxonomy" id="109957"/>
    <lineage>
        <taxon>Eukaryota</taxon>
        <taxon>Fungi</taxon>
        <taxon>Fungi incertae sedis</taxon>
        <taxon>Chytridiomycota</taxon>
        <taxon>Chytridiomycota incertae sedis</taxon>
        <taxon>Chytridiomycetes</taxon>
        <taxon>Chytridiales</taxon>
        <taxon>Chytriomycetaceae</taxon>
        <taxon>Physocladia</taxon>
    </lineage>
</organism>
<dbReference type="InterPro" id="IPR011057">
    <property type="entry name" value="Mss4-like_sf"/>
</dbReference>
<comment type="caution">
    <text evidence="5">The sequence shown here is derived from an EMBL/GenBank/DDBJ whole genome shotgun (WGS) entry which is preliminary data.</text>
</comment>
<protein>
    <recommendedName>
        <fullName evidence="4">CENP-V/GFA domain-containing protein</fullName>
    </recommendedName>
</protein>
<dbReference type="PROSITE" id="PS51891">
    <property type="entry name" value="CENP_V_GFA"/>
    <property type="match status" value="2"/>
</dbReference>
<dbReference type="Proteomes" id="UP001211907">
    <property type="component" value="Unassembled WGS sequence"/>
</dbReference>
<dbReference type="InterPro" id="IPR052355">
    <property type="entry name" value="CENP-V-like"/>
</dbReference>
<dbReference type="GO" id="GO:0016846">
    <property type="term" value="F:carbon-sulfur lyase activity"/>
    <property type="evidence" value="ECO:0007669"/>
    <property type="project" value="InterPro"/>
</dbReference>
<dbReference type="InterPro" id="IPR006913">
    <property type="entry name" value="CENP-V/GFA"/>
</dbReference>
<keyword evidence="6" id="KW-1185">Reference proteome</keyword>
<name>A0AAD5SPB9_9FUNG</name>
<sequence>MAAPPPFYLSCHCQAHVLAYNPRNFDASGLPAAKREMCDCSHCTRRRIIWGFSEPGELTVVRGVISESTKDSDLPEMALNEYRFGSKTVHHYFCGVCGTYLLGTPFDPTKGMAFSFRTLRNLPSSSPFFPAPPATFPSIIHPGSLRSPQYTPISLSEIPLADKLVEFQDPEKNGPPNHVLVGSCHCQNVKFAVSTEDISTTRVSDCSCSYCRGNGVLWIYPNIRNIVFSPHLPTLETEPPSTIKLPWETAASKMTFEQTLSDVTTSYRFGRRKYEHVFCKTCGCNIYERGPELCGLNVVLLNDFDEYLESSLQMTEKNNSEEPEKKPKKNLFGLAIDSIKCDKPPRFILQL</sequence>
<evidence type="ECO:0000256" key="1">
    <source>
        <dbReference type="ARBA" id="ARBA00005495"/>
    </source>
</evidence>
<feature type="domain" description="CENP-V/GFA" evidence="4">
    <location>
        <begin position="180"/>
        <end position="316"/>
    </location>
</feature>
<proteinExistence type="inferred from homology"/>
<dbReference type="Gene3D" id="2.170.150.70">
    <property type="match status" value="2"/>
</dbReference>
<dbReference type="PANTHER" id="PTHR28620">
    <property type="entry name" value="CENTROMERE PROTEIN V"/>
    <property type="match status" value="1"/>
</dbReference>
<evidence type="ECO:0000256" key="2">
    <source>
        <dbReference type="ARBA" id="ARBA00022723"/>
    </source>
</evidence>
<dbReference type="PANTHER" id="PTHR28620:SF1">
    <property type="entry name" value="CENP-V_GFA DOMAIN-CONTAINING PROTEIN"/>
    <property type="match status" value="1"/>
</dbReference>
<keyword evidence="3" id="KW-0862">Zinc</keyword>
<dbReference type="AlphaFoldDB" id="A0AAD5SPB9"/>
<gene>
    <name evidence="5" type="ORF">HK100_007506</name>
</gene>
<comment type="similarity">
    <text evidence="1">Belongs to the Gfa family.</text>
</comment>
<accession>A0AAD5SPB9</accession>
<dbReference type="GO" id="GO:0046872">
    <property type="term" value="F:metal ion binding"/>
    <property type="evidence" value="ECO:0007669"/>
    <property type="project" value="UniProtKB-KW"/>
</dbReference>
<reference evidence="5" key="1">
    <citation type="submission" date="2020-05" db="EMBL/GenBank/DDBJ databases">
        <title>Phylogenomic resolution of chytrid fungi.</title>
        <authorList>
            <person name="Stajich J.E."/>
            <person name="Amses K."/>
            <person name="Simmons R."/>
            <person name="Seto K."/>
            <person name="Myers J."/>
            <person name="Bonds A."/>
            <person name="Quandt C.A."/>
            <person name="Barry K."/>
            <person name="Liu P."/>
            <person name="Grigoriev I."/>
            <person name="Longcore J.E."/>
            <person name="James T.Y."/>
        </authorList>
    </citation>
    <scope>NUCLEOTIDE SEQUENCE</scope>
    <source>
        <strain evidence="5">JEL0513</strain>
    </source>
</reference>
<evidence type="ECO:0000313" key="5">
    <source>
        <dbReference type="EMBL" id="KAJ3090248.1"/>
    </source>
</evidence>